<evidence type="ECO:0000313" key="2">
    <source>
        <dbReference type="Proteomes" id="UP001558613"/>
    </source>
</evidence>
<organism evidence="1 2">
    <name type="scientific">Cirrhinus molitorella</name>
    <name type="common">mud carp</name>
    <dbReference type="NCBI Taxonomy" id="172907"/>
    <lineage>
        <taxon>Eukaryota</taxon>
        <taxon>Metazoa</taxon>
        <taxon>Chordata</taxon>
        <taxon>Craniata</taxon>
        <taxon>Vertebrata</taxon>
        <taxon>Euteleostomi</taxon>
        <taxon>Actinopterygii</taxon>
        <taxon>Neopterygii</taxon>
        <taxon>Teleostei</taxon>
        <taxon>Ostariophysi</taxon>
        <taxon>Cypriniformes</taxon>
        <taxon>Cyprinidae</taxon>
        <taxon>Labeoninae</taxon>
        <taxon>Labeonini</taxon>
        <taxon>Cirrhinus</taxon>
    </lineage>
</organism>
<name>A0ABR3MUS9_9TELE</name>
<sequence>MGHLVRTCPEKGENVERVEEIRPQASVEASIETGLPITQPSVHNDAERELTVETVVDRRLSEVMKAIPSTSHETVENLVVLAEGEVQVSSVEDGIKFSDVVPDASCTEMEHS</sequence>
<proteinExistence type="predicted"/>
<dbReference type="Proteomes" id="UP001558613">
    <property type="component" value="Unassembled WGS sequence"/>
</dbReference>
<dbReference type="EMBL" id="JAYMGO010000009">
    <property type="protein sequence ID" value="KAL1268399.1"/>
    <property type="molecule type" value="Genomic_DNA"/>
</dbReference>
<gene>
    <name evidence="1" type="ORF">QQF64_033762</name>
</gene>
<accession>A0ABR3MUS9</accession>
<reference evidence="1 2" key="1">
    <citation type="submission" date="2023-09" db="EMBL/GenBank/DDBJ databases">
        <authorList>
            <person name="Wang M."/>
        </authorList>
    </citation>
    <scope>NUCLEOTIDE SEQUENCE [LARGE SCALE GENOMIC DNA]</scope>
    <source>
        <strain evidence="1">GT-2023</strain>
        <tissue evidence="1">Liver</tissue>
    </source>
</reference>
<evidence type="ECO:0000313" key="1">
    <source>
        <dbReference type="EMBL" id="KAL1268399.1"/>
    </source>
</evidence>
<protein>
    <submittedName>
        <fullName evidence="1">Uncharacterized protein</fullName>
    </submittedName>
</protein>
<keyword evidence="2" id="KW-1185">Reference proteome</keyword>
<comment type="caution">
    <text evidence="1">The sequence shown here is derived from an EMBL/GenBank/DDBJ whole genome shotgun (WGS) entry which is preliminary data.</text>
</comment>